<name>A0ABU8BXJ6_9RHOB</name>
<keyword evidence="5" id="KW-0446">Lipid-binding</keyword>
<keyword evidence="4" id="KW-0809">Transit peptide</keyword>
<evidence type="ECO:0000256" key="2">
    <source>
        <dbReference type="ARBA" id="ARBA00010766"/>
    </source>
</evidence>
<proteinExistence type="inferred from homology"/>
<organism evidence="8 9">
    <name type="scientific">Gemmobacter denitrificans</name>
    <dbReference type="NCBI Taxonomy" id="3123040"/>
    <lineage>
        <taxon>Bacteria</taxon>
        <taxon>Pseudomonadati</taxon>
        <taxon>Pseudomonadota</taxon>
        <taxon>Alphaproteobacteria</taxon>
        <taxon>Rhodobacterales</taxon>
        <taxon>Paracoccaceae</taxon>
        <taxon>Gemmobacter</taxon>
    </lineage>
</organism>
<evidence type="ECO:0000313" key="9">
    <source>
        <dbReference type="Proteomes" id="UP001431963"/>
    </source>
</evidence>
<dbReference type="InterPro" id="IPR012762">
    <property type="entry name" value="Ubiq_biosynth_COQ9"/>
</dbReference>
<dbReference type="InterPro" id="IPR013718">
    <property type="entry name" value="COQ9_C"/>
</dbReference>
<comment type="pathway">
    <text evidence="1">Cofactor biosynthesis; ubiquinone biosynthesis.</text>
</comment>
<reference evidence="8" key="1">
    <citation type="submission" date="2024-02" db="EMBL/GenBank/DDBJ databases">
        <title>Genome sequences of strain Gemmobacter sp. JM10B15.</title>
        <authorList>
            <person name="Zhang M."/>
        </authorList>
    </citation>
    <scope>NUCLEOTIDE SEQUENCE</scope>
    <source>
        <strain evidence="8">JM10B15</strain>
    </source>
</reference>
<evidence type="ECO:0000256" key="3">
    <source>
        <dbReference type="ARBA" id="ARBA00022688"/>
    </source>
</evidence>
<accession>A0ABU8BXJ6</accession>
<keyword evidence="9" id="KW-1185">Reference proteome</keyword>
<feature type="domain" description="COQ9 C-terminal" evidence="7">
    <location>
        <begin position="115"/>
        <end position="184"/>
    </location>
</feature>
<comment type="function">
    <text evidence="6">Membrane-associated protein that warps the membrane surface to access and bind aromatic isoprenes with high specificity, including ubiquinone (CoQ) isoprene intermediates and presents them directly to COQ7, therefore facilitating the COQ7-mediated hydroxylase step. Participates in the biosynthesis of coenzyme Q, also named ubiquinone, an essential lipid-soluble electron transporter for aerobic cellular respiration.</text>
</comment>
<comment type="caution">
    <text evidence="8">The sequence shown here is derived from an EMBL/GenBank/DDBJ whole genome shotgun (WGS) entry which is preliminary data.</text>
</comment>
<dbReference type="Proteomes" id="UP001431963">
    <property type="component" value="Unassembled WGS sequence"/>
</dbReference>
<dbReference type="RefSeq" id="WP_335423523.1">
    <property type="nucleotide sequence ID" value="NZ_JBALHR010000007.1"/>
</dbReference>
<evidence type="ECO:0000256" key="5">
    <source>
        <dbReference type="ARBA" id="ARBA00023121"/>
    </source>
</evidence>
<gene>
    <name evidence="8" type="ORF">V6590_12400</name>
</gene>
<protein>
    <submittedName>
        <fullName evidence="8">COQ9 family protein</fullName>
    </submittedName>
</protein>
<sequence>MTEQSPAMRVLEAALPHVPFDGWSDATLKAALTDSGIDPALGAALFPRGPLDLALAYHRKGDACMVARLADMDLGSLRFRDRIAAAVMARLDLVEDKELVRRGTTFFALPHNAAEGGKAIWGTADAIWTALGDTSDDLNWYSKRATLSAVYSATVLFWLGDDSPGQQNTREFLDRRIENVMQFEKLKAGLQANPLTRALLAGPMKLLSGIRAPHRPDDLPGTMKDPL</sequence>
<dbReference type="NCBIfam" id="TIGR02396">
    <property type="entry name" value="diverge_rpsU"/>
    <property type="match status" value="1"/>
</dbReference>
<keyword evidence="3" id="KW-0831">Ubiquinone biosynthesis</keyword>
<evidence type="ECO:0000256" key="4">
    <source>
        <dbReference type="ARBA" id="ARBA00022946"/>
    </source>
</evidence>
<evidence type="ECO:0000259" key="7">
    <source>
        <dbReference type="Pfam" id="PF08511"/>
    </source>
</evidence>
<dbReference type="PANTHER" id="PTHR21427:SF19">
    <property type="entry name" value="UBIQUINONE BIOSYNTHESIS PROTEIN COQ9, MITOCHONDRIAL"/>
    <property type="match status" value="1"/>
</dbReference>
<dbReference type="EMBL" id="JBALHR010000007">
    <property type="protein sequence ID" value="MEH7828953.1"/>
    <property type="molecule type" value="Genomic_DNA"/>
</dbReference>
<evidence type="ECO:0000313" key="8">
    <source>
        <dbReference type="EMBL" id="MEH7828953.1"/>
    </source>
</evidence>
<dbReference type="Gene3D" id="1.10.357.10">
    <property type="entry name" value="Tetracycline Repressor, domain 2"/>
    <property type="match status" value="1"/>
</dbReference>
<dbReference type="PANTHER" id="PTHR21427">
    <property type="entry name" value="UBIQUINONE BIOSYNTHESIS PROTEIN COQ9, MITOCHONDRIAL"/>
    <property type="match status" value="1"/>
</dbReference>
<dbReference type="Pfam" id="PF08511">
    <property type="entry name" value="COQ9"/>
    <property type="match status" value="1"/>
</dbReference>
<evidence type="ECO:0000256" key="6">
    <source>
        <dbReference type="ARBA" id="ARBA00058104"/>
    </source>
</evidence>
<evidence type="ECO:0000256" key="1">
    <source>
        <dbReference type="ARBA" id="ARBA00004749"/>
    </source>
</evidence>
<comment type="similarity">
    <text evidence="2">Belongs to the COQ9 family.</text>
</comment>